<dbReference type="FunFam" id="2.40.50.140:FF:000174">
    <property type="entry name" value="DNA replication licensing factor mcm10"/>
    <property type="match status" value="1"/>
</dbReference>
<dbReference type="CTD" id="55388"/>
<comment type="similarity">
    <text evidence="2">Belongs to the MCM10 family.</text>
</comment>
<keyword evidence="6" id="KW-0863">Zinc-finger</keyword>
<accession>A0A6J1LXD3</accession>
<evidence type="ECO:0000256" key="2">
    <source>
        <dbReference type="ARBA" id="ARBA00009679"/>
    </source>
</evidence>
<dbReference type="OrthoDB" id="273123at2759"/>
<evidence type="ECO:0000256" key="1">
    <source>
        <dbReference type="ARBA" id="ARBA00004123"/>
    </source>
</evidence>
<dbReference type="Gene3D" id="2.40.50.140">
    <property type="entry name" value="Nucleic acid-binding proteins"/>
    <property type="match status" value="1"/>
</dbReference>
<dbReference type="Proteomes" id="UP000504633">
    <property type="component" value="Unplaced"/>
</dbReference>
<dbReference type="KEGG" id="dhe:111599054"/>
<feature type="compositionally biased region" description="Acidic residues" evidence="9">
    <location>
        <begin position="88"/>
        <end position="97"/>
    </location>
</feature>
<sequence>MSPTNGSQADTSVEDEAEILALEKLLGEAENDNAESANSAPAPPKPPTLTTAVPRLREDNSFADAFSYEVAVKPAKSNAQLSTKAPEPELDSSDDEEVKNFLERKYNEYGSDINKKLKQQRDTAHESKVAREVDHSIRTTTKLVTSTPQPEALRLKNPHNPIQRKSLASNSFQRAPPAAAAATTSSQSLQQSKITAVYTDPVFGLRMINPLISSTLLQERMNGRKAVPFSGLAFHIERGDLAKDWVIAGALVTKQPVRNTKKGDPYSTWRLSDLRGEMKTATVFLFKEAHKSLWKTAEGMCMAVLNPTIFEKRAGSNDAACLSIDTSQKVMILGQSKDLGTCRATKKNGDKCTALVNLTDCDYCVFHVKQEFGKMSRRSELQSATTGRGLNELRNKVLGKNEVFYGGQTFTAVPARKSAKLINNERERLSKLAGYDISPFAHDVNHESKPRSCVPVSVPYAERGGPVSRLAGNVEASSKQRYKDLERLRQLREENERFAKKATTQETPATPEPKRADPPTTPQSVPDKFKNRGFSFDASLTPKLASSENFSFEVNIGARQAQSAKLKAAALLKKKPLEKVNPNSTRGTESGKRRAIDDLHDKFSNTAKRQKLEEEERELMRKSRIERIMAATSSHTNLVDMREQEAQADYFNKLERKEAMEEKMLNTYKMPCKAVICQRCKYTAFAAAERCKEEKHPLKIVDAEKRFYQCKDCGNRTTTVFKMPKHSCSSCKGSRWERTAMIRERKVCTGRETLSVRGDEETFLGSVASAASLNLLVPEED</sequence>
<dbReference type="InterPro" id="IPR015411">
    <property type="entry name" value="Rep_factor_Mcm10_C"/>
</dbReference>
<evidence type="ECO:0000259" key="10">
    <source>
        <dbReference type="SMART" id="SM01280"/>
    </source>
</evidence>
<organism evidence="11 12">
    <name type="scientific">Drosophila hydei</name>
    <name type="common">Fruit fly</name>
    <dbReference type="NCBI Taxonomy" id="7224"/>
    <lineage>
        <taxon>Eukaryota</taxon>
        <taxon>Metazoa</taxon>
        <taxon>Ecdysozoa</taxon>
        <taxon>Arthropoda</taxon>
        <taxon>Hexapoda</taxon>
        <taxon>Insecta</taxon>
        <taxon>Pterygota</taxon>
        <taxon>Neoptera</taxon>
        <taxon>Endopterygota</taxon>
        <taxon>Diptera</taxon>
        <taxon>Brachycera</taxon>
        <taxon>Muscomorpha</taxon>
        <taxon>Ephydroidea</taxon>
        <taxon>Drosophilidae</taxon>
        <taxon>Drosophila</taxon>
    </lineage>
</organism>
<dbReference type="GeneID" id="111599054"/>
<keyword evidence="8" id="KW-0539">Nucleus</keyword>
<keyword evidence="7" id="KW-0862">Zinc</keyword>
<dbReference type="GO" id="GO:0043596">
    <property type="term" value="C:nuclear replication fork"/>
    <property type="evidence" value="ECO:0007669"/>
    <property type="project" value="TreeGrafter"/>
</dbReference>
<dbReference type="AlphaFoldDB" id="A0A6J1LXD3"/>
<dbReference type="GO" id="GO:0008270">
    <property type="term" value="F:zinc ion binding"/>
    <property type="evidence" value="ECO:0007669"/>
    <property type="project" value="UniProtKB-KW"/>
</dbReference>
<dbReference type="GO" id="GO:0003688">
    <property type="term" value="F:DNA replication origin binding"/>
    <property type="evidence" value="ECO:0007669"/>
    <property type="project" value="TreeGrafter"/>
</dbReference>
<comment type="subcellular location">
    <subcellularLocation>
        <location evidence="1">Nucleus</location>
    </subcellularLocation>
</comment>
<dbReference type="GO" id="GO:0006270">
    <property type="term" value="P:DNA replication initiation"/>
    <property type="evidence" value="ECO:0007669"/>
    <property type="project" value="InterPro"/>
</dbReference>
<feature type="region of interest" description="Disordered" evidence="9">
    <location>
        <begin position="497"/>
        <end position="533"/>
    </location>
</feature>
<feature type="region of interest" description="Disordered" evidence="9">
    <location>
        <begin position="73"/>
        <end position="97"/>
    </location>
</feature>
<dbReference type="InterPro" id="IPR015408">
    <property type="entry name" value="Znf_Mcm10/DnaG"/>
</dbReference>
<dbReference type="Pfam" id="PF09329">
    <property type="entry name" value="zf-primase"/>
    <property type="match status" value="1"/>
</dbReference>
<gene>
    <name evidence="12" type="primary">LOC111599054</name>
</gene>
<dbReference type="Pfam" id="PF24863">
    <property type="entry name" value="zf-CCCH_Mcm10"/>
    <property type="match status" value="1"/>
</dbReference>
<keyword evidence="4" id="KW-0235">DNA replication</keyword>
<feature type="region of interest" description="Disordered" evidence="9">
    <location>
        <begin position="25"/>
        <end position="52"/>
    </location>
</feature>
<dbReference type="SMART" id="SM01280">
    <property type="entry name" value="Mcm10"/>
    <property type="match status" value="1"/>
</dbReference>
<dbReference type="GO" id="GO:0003697">
    <property type="term" value="F:single-stranded DNA binding"/>
    <property type="evidence" value="ECO:0007669"/>
    <property type="project" value="InterPro"/>
</dbReference>
<evidence type="ECO:0000256" key="9">
    <source>
        <dbReference type="SAM" id="MobiDB-lite"/>
    </source>
</evidence>
<evidence type="ECO:0000313" key="11">
    <source>
        <dbReference type="Proteomes" id="UP000504633"/>
    </source>
</evidence>
<proteinExistence type="inferred from homology"/>
<dbReference type="InterPro" id="IPR012340">
    <property type="entry name" value="NA-bd_OB-fold"/>
</dbReference>
<dbReference type="Pfam" id="PF09332">
    <property type="entry name" value="Mcm10"/>
    <property type="match status" value="1"/>
</dbReference>
<evidence type="ECO:0000256" key="4">
    <source>
        <dbReference type="ARBA" id="ARBA00022705"/>
    </source>
</evidence>
<feature type="domain" description="Replication factor Mcm10 C-terminal" evidence="10">
    <location>
        <begin position="456"/>
        <end position="766"/>
    </location>
</feature>
<evidence type="ECO:0000256" key="8">
    <source>
        <dbReference type="ARBA" id="ARBA00023242"/>
    </source>
</evidence>
<protein>
    <recommendedName>
        <fullName evidence="3">Protein MCM10 homolog</fullName>
    </recommendedName>
</protein>
<dbReference type="InterPro" id="IPR040184">
    <property type="entry name" value="Mcm10"/>
</dbReference>
<dbReference type="RefSeq" id="XP_023170342.2">
    <property type="nucleotide sequence ID" value="XM_023314574.2"/>
</dbReference>
<evidence type="ECO:0000256" key="3">
    <source>
        <dbReference type="ARBA" id="ARBA00017770"/>
    </source>
</evidence>
<keyword evidence="11" id="KW-1185">Reference proteome</keyword>
<dbReference type="PANTHER" id="PTHR13454:SF11">
    <property type="entry name" value="PROTEIN MCM10 HOMOLOG"/>
    <property type="match status" value="1"/>
</dbReference>
<dbReference type="InterPro" id="IPR055065">
    <property type="entry name" value="OB_MCM10"/>
</dbReference>
<evidence type="ECO:0000256" key="5">
    <source>
        <dbReference type="ARBA" id="ARBA00022723"/>
    </source>
</evidence>
<evidence type="ECO:0000256" key="6">
    <source>
        <dbReference type="ARBA" id="ARBA00022771"/>
    </source>
</evidence>
<dbReference type="InterPro" id="IPR056791">
    <property type="entry name" value="Znf_Mcm10_C"/>
</dbReference>
<dbReference type="PANTHER" id="PTHR13454">
    <property type="entry name" value="PROTEIN MCM10 HOMOLOG"/>
    <property type="match status" value="1"/>
</dbReference>
<evidence type="ECO:0000313" key="12">
    <source>
        <dbReference type="RefSeq" id="XP_023170342.2"/>
    </source>
</evidence>
<keyword evidence="5" id="KW-0479">Metal-binding</keyword>
<name>A0A6J1LXD3_DROHY</name>
<dbReference type="OMA" id="YKMPCKA"/>
<feature type="region of interest" description="Disordered" evidence="9">
    <location>
        <begin position="144"/>
        <end position="163"/>
    </location>
</feature>
<evidence type="ECO:0000256" key="7">
    <source>
        <dbReference type="ARBA" id="ARBA00022833"/>
    </source>
</evidence>
<reference evidence="12" key="1">
    <citation type="submission" date="2025-08" db="UniProtKB">
        <authorList>
            <consortium name="RefSeq"/>
        </authorList>
    </citation>
    <scope>IDENTIFICATION</scope>
    <source>
        <strain evidence="12">15085-1641.00</strain>
        <tissue evidence="12">Whole body</tissue>
    </source>
</reference>
<dbReference type="Pfam" id="PF22379">
    <property type="entry name" value="OB_MCM10"/>
    <property type="match status" value="1"/>
</dbReference>